<evidence type="ECO:0000313" key="2">
    <source>
        <dbReference type="Proteomes" id="UP000807025"/>
    </source>
</evidence>
<keyword evidence="2" id="KW-1185">Reference proteome</keyword>
<dbReference type="EMBL" id="MU154522">
    <property type="protein sequence ID" value="KAF9501931.1"/>
    <property type="molecule type" value="Genomic_DNA"/>
</dbReference>
<evidence type="ECO:0000313" key="1">
    <source>
        <dbReference type="EMBL" id="KAF9501931.1"/>
    </source>
</evidence>
<name>A0A9P6ACA1_PLEER</name>
<gene>
    <name evidence="1" type="ORF">BDN71DRAFT_1438676</name>
</gene>
<dbReference type="Proteomes" id="UP000807025">
    <property type="component" value="Unassembled WGS sequence"/>
</dbReference>
<protein>
    <submittedName>
        <fullName evidence="1">Uncharacterized protein</fullName>
    </submittedName>
</protein>
<comment type="caution">
    <text evidence="1">The sequence shown here is derived from an EMBL/GenBank/DDBJ whole genome shotgun (WGS) entry which is preliminary data.</text>
</comment>
<proteinExistence type="predicted"/>
<dbReference type="OrthoDB" id="2840521at2759"/>
<sequence length="61" mass="6750">MSRQLLDTPAKHPFSVLGLADRAWNRIREAAFNAGWTPMTRLAETAVVSCVELSNRALHAT</sequence>
<accession>A0A9P6ACA1</accession>
<organism evidence="1 2">
    <name type="scientific">Pleurotus eryngii</name>
    <name type="common">Boletus of the steppes</name>
    <dbReference type="NCBI Taxonomy" id="5323"/>
    <lineage>
        <taxon>Eukaryota</taxon>
        <taxon>Fungi</taxon>
        <taxon>Dikarya</taxon>
        <taxon>Basidiomycota</taxon>
        <taxon>Agaricomycotina</taxon>
        <taxon>Agaricomycetes</taxon>
        <taxon>Agaricomycetidae</taxon>
        <taxon>Agaricales</taxon>
        <taxon>Pleurotineae</taxon>
        <taxon>Pleurotaceae</taxon>
        <taxon>Pleurotus</taxon>
    </lineage>
</organism>
<reference evidence="1" key="1">
    <citation type="submission" date="2020-11" db="EMBL/GenBank/DDBJ databases">
        <authorList>
            <consortium name="DOE Joint Genome Institute"/>
            <person name="Ahrendt S."/>
            <person name="Riley R."/>
            <person name="Andreopoulos W."/>
            <person name="Labutti K."/>
            <person name="Pangilinan J."/>
            <person name="Ruiz-Duenas F.J."/>
            <person name="Barrasa J.M."/>
            <person name="Sanchez-Garcia M."/>
            <person name="Camarero S."/>
            <person name="Miyauchi S."/>
            <person name="Serrano A."/>
            <person name="Linde D."/>
            <person name="Babiker R."/>
            <person name="Drula E."/>
            <person name="Ayuso-Fernandez I."/>
            <person name="Pacheco R."/>
            <person name="Padilla G."/>
            <person name="Ferreira P."/>
            <person name="Barriuso J."/>
            <person name="Kellner H."/>
            <person name="Castanera R."/>
            <person name="Alfaro M."/>
            <person name="Ramirez L."/>
            <person name="Pisabarro A.G."/>
            <person name="Kuo A."/>
            <person name="Tritt A."/>
            <person name="Lipzen A."/>
            <person name="He G."/>
            <person name="Yan M."/>
            <person name="Ng V."/>
            <person name="Cullen D."/>
            <person name="Martin F."/>
            <person name="Rosso M.-N."/>
            <person name="Henrissat B."/>
            <person name="Hibbett D."/>
            <person name="Martinez A.T."/>
            <person name="Grigoriev I.V."/>
        </authorList>
    </citation>
    <scope>NUCLEOTIDE SEQUENCE</scope>
    <source>
        <strain evidence="1">ATCC 90797</strain>
    </source>
</reference>
<dbReference type="AlphaFoldDB" id="A0A9P6ACA1"/>